<keyword evidence="2" id="KW-0472">Membrane</keyword>
<dbReference type="SUPFAM" id="SSF52087">
    <property type="entry name" value="CRAL/TRIO domain"/>
    <property type="match status" value="1"/>
</dbReference>
<dbReference type="PANTHER" id="PTHR10174:SF229">
    <property type="entry name" value="CRAL-TRIO DOMAIN-CONTAINING PROTEIN"/>
    <property type="match status" value="1"/>
</dbReference>
<reference evidence="4 5" key="1">
    <citation type="journal article" date="2015" name="Genome Biol. Evol.">
        <title>Comparative Genomics of a Bacterivorous Green Alga Reveals Evolutionary Causalities and Consequences of Phago-Mixotrophic Mode of Nutrition.</title>
        <authorList>
            <person name="Burns J.A."/>
            <person name="Paasch A."/>
            <person name="Narechania A."/>
            <person name="Kim E."/>
        </authorList>
    </citation>
    <scope>NUCLEOTIDE SEQUENCE [LARGE SCALE GENOMIC DNA]</scope>
    <source>
        <strain evidence="4 5">PLY_AMNH</strain>
    </source>
</reference>
<accession>A0AAE0C4R5</accession>
<protein>
    <recommendedName>
        <fullName evidence="3">CRAL-TRIO domain-containing protein</fullName>
    </recommendedName>
</protein>
<keyword evidence="5" id="KW-1185">Reference proteome</keyword>
<dbReference type="PROSITE" id="PS50191">
    <property type="entry name" value="CRAL_TRIO"/>
    <property type="match status" value="1"/>
</dbReference>
<dbReference type="Proteomes" id="UP001190700">
    <property type="component" value="Unassembled WGS sequence"/>
</dbReference>
<feature type="transmembrane region" description="Helical" evidence="2">
    <location>
        <begin position="231"/>
        <end position="250"/>
    </location>
</feature>
<proteinExistence type="predicted"/>
<organism evidence="4 5">
    <name type="scientific">Cymbomonas tetramitiformis</name>
    <dbReference type="NCBI Taxonomy" id="36881"/>
    <lineage>
        <taxon>Eukaryota</taxon>
        <taxon>Viridiplantae</taxon>
        <taxon>Chlorophyta</taxon>
        <taxon>Pyramimonadophyceae</taxon>
        <taxon>Pyramimonadales</taxon>
        <taxon>Pyramimonadaceae</taxon>
        <taxon>Cymbomonas</taxon>
    </lineage>
</organism>
<name>A0AAE0C4R5_9CHLO</name>
<evidence type="ECO:0000256" key="1">
    <source>
        <dbReference type="SAM" id="MobiDB-lite"/>
    </source>
</evidence>
<evidence type="ECO:0000256" key="2">
    <source>
        <dbReference type="SAM" id="Phobius"/>
    </source>
</evidence>
<dbReference type="Pfam" id="PF00650">
    <property type="entry name" value="CRAL_TRIO"/>
    <property type="match status" value="1"/>
</dbReference>
<feature type="compositionally biased region" description="Polar residues" evidence="1">
    <location>
        <begin position="1"/>
        <end position="12"/>
    </location>
</feature>
<keyword evidence="2" id="KW-0812">Transmembrane</keyword>
<sequence>MGASESTLTDLSTVKEGGETSSSMTSFFSKSSKIDWSAYEVDGEMDFELESPSGQERLEALKASVMEHMRLAYPTDKQYPELVNFICSCALRFRNGDMATAADRVQNYLDWRRRVIGSFEVQELSDENDNLLSVLNSNVLNIIEDVDSEGRCALVFRLRNLDPSKVPPLHILKAWHYLIMYALQSPSVQTHGIYVIGDMGEAAFSNVDTRITKALYNAISKNVPLRLHRVAIYRPFTLIYVMFPVVRIFFPAKLQKRIKIIGNDPQLLGKYLDMSKLPADLGGTDGAFDHNAKVALWQAAQARS</sequence>
<evidence type="ECO:0000259" key="3">
    <source>
        <dbReference type="PROSITE" id="PS50191"/>
    </source>
</evidence>
<dbReference type="Gene3D" id="3.40.525.10">
    <property type="entry name" value="CRAL-TRIO lipid binding domain"/>
    <property type="match status" value="1"/>
</dbReference>
<dbReference type="AlphaFoldDB" id="A0AAE0C4R5"/>
<evidence type="ECO:0000313" key="4">
    <source>
        <dbReference type="EMBL" id="KAK3247829.1"/>
    </source>
</evidence>
<feature type="domain" description="CRAL-TRIO" evidence="3">
    <location>
        <begin position="127"/>
        <end position="289"/>
    </location>
</feature>
<dbReference type="EMBL" id="LGRX02028633">
    <property type="protein sequence ID" value="KAK3247829.1"/>
    <property type="molecule type" value="Genomic_DNA"/>
</dbReference>
<dbReference type="SMART" id="SM00516">
    <property type="entry name" value="SEC14"/>
    <property type="match status" value="1"/>
</dbReference>
<dbReference type="PANTHER" id="PTHR10174">
    <property type="entry name" value="ALPHA-TOCOPHEROL TRANSFER PROTEIN-RELATED"/>
    <property type="match status" value="1"/>
</dbReference>
<comment type="caution">
    <text evidence="4">The sequence shown here is derived from an EMBL/GenBank/DDBJ whole genome shotgun (WGS) entry which is preliminary data.</text>
</comment>
<dbReference type="CDD" id="cd00170">
    <property type="entry name" value="SEC14"/>
    <property type="match status" value="1"/>
</dbReference>
<feature type="region of interest" description="Disordered" evidence="1">
    <location>
        <begin position="1"/>
        <end position="23"/>
    </location>
</feature>
<evidence type="ECO:0000313" key="5">
    <source>
        <dbReference type="Proteomes" id="UP001190700"/>
    </source>
</evidence>
<keyword evidence="2" id="KW-1133">Transmembrane helix</keyword>
<dbReference type="InterPro" id="IPR001251">
    <property type="entry name" value="CRAL-TRIO_dom"/>
</dbReference>
<gene>
    <name evidence="4" type="ORF">CYMTET_42687</name>
</gene>
<dbReference type="InterPro" id="IPR036865">
    <property type="entry name" value="CRAL-TRIO_dom_sf"/>
</dbReference>